<keyword evidence="3" id="KW-1185">Reference proteome</keyword>
<dbReference type="SUPFAM" id="SSF51206">
    <property type="entry name" value="cAMP-binding domain-like"/>
    <property type="match status" value="1"/>
</dbReference>
<dbReference type="Proteomes" id="UP001497602">
    <property type="component" value="Unassembled WGS sequence"/>
</dbReference>
<dbReference type="EMBL" id="CAXJRC010000046">
    <property type="protein sequence ID" value="CAL2108726.1"/>
    <property type="molecule type" value="Genomic_DNA"/>
</dbReference>
<dbReference type="Gene3D" id="2.60.120.10">
    <property type="entry name" value="Jelly Rolls"/>
    <property type="match status" value="1"/>
</dbReference>
<dbReference type="CDD" id="cd00038">
    <property type="entry name" value="CAP_ED"/>
    <property type="match status" value="1"/>
</dbReference>
<dbReference type="InterPro" id="IPR000595">
    <property type="entry name" value="cNMP-bd_dom"/>
</dbReference>
<organism evidence="2 3">
    <name type="scientific">Tenacibaculum vairaonense</name>
    <dbReference type="NCBI Taxonomy" id="3137860"/>
    <lineage>
        <taxon>Bacteria</taxon>
        <taxon>Pseudomonadati</taxon>
        <taxon>Bacteroidota</taxon>
        <taxon>Flavobacteriia</taxon>
        <taxon>Flavobacteriales</taxon>
        <taxon>Flavobacteriaceae</taxon>
        <taxon>Tenacibaculum</taxon>
    </lineage>
</organism>
<dbReference type="RefSeq" id="WP_348740327.1">
    <property type="nucleotide sequence ID" value="NZ_CAXJRC010000046.1"/>
</dbReference>
<accession>A0ABM9PSD6</accession>
<evidence type="ECO:0000259" key="1">
    <source>
        <dbReference type="PROSITE" id="PS50042"/>
    </source>
</evidence>
<protein>
    <submittedName>
        <fullName evidence="2">Cyclic nucleotide-binding domain-containing protein</fullName>
    </submittedName>
</protein>
<evidence type="ECO:0000313" key="3">
    <source>
        <dbReference type="Proteomes" id="UP001497602"/>
    </source>
</evidence>
<evidence type="ECO:0000313" key="2">
    <source>
        <dbReference type="EMBL" id="CAL2108726.1"/>
    </source>
</evidence>
<gene>
    <name evidence="2" type="ORF">T190115A13A_90072</name>
</gene>
<dbReference type="PROSITE" id="PS50042">
    <property type="entry name" value="CNMP_BINDING_3"/>
    <property type="match status" value="1"/>
</dbReference>
<dbReference type="InterPro" id="IPR018490">
    <property type="entry name" value="cNMP-bd_dom_sf"/>
</dbReference>
<reference evidence="2 3" key="1">
    <citation type="submission" date="2024-05" db="EMBL/GenBank/DDBJ databases">
        <authorList>
            <person name="Duchaud E."/>
        </authorList>
    </citation>
    <scope>NUCLEOTIDE SEQUENCE [LARGE SCALE GENOMIC DNA]</scope>
    <source>
        <strain evidence="2">Ena-SAMPLE-TAB-13-05-2024-13:56:06:370-140305</strain>
    </source>
</reference>
<name>A0ABM9PSD6_9FLAO</name>
<dbReference type="Pfam" id="PF00027">
    <property type="entry name" value="cNMP_binding"/>
    <property type="match status" value="1"/>
</dbReference>
<feature type="domain" description="Cyclic nucleotide-binding" evidence="1">
    <location>
        <begin position="14"/>
        <end position="69"/>
    </location>
</feature>
<dbReference type="InterPro" id="IPR014710">
    <property type="entry name" value="RmlC-like_jellyroll"/>
</dbReference>
<sequence length="192" mass="22525">MKNTIVSIFKELPLTEETLSDIQESFLEVNYKKGATILRSGEQVQHQYYVIKGCLRAFFIDDKGKEHTIQFAISDWWISDYIGYFSKEKSVLTIECIEEATLLKIAKKDIENIYANYPQIESFFRKKIEKSIVRFEKRILANLSQTAKERYLSFTKTYPNIEKHVKNYHIASYLGITTESLSRIRKEIATNK</sequence>
<comment type="caution">
    <text evidence="2">The sequence shown here is derived from an EMBL/GenBank/DDBJ whole genome shotgun (WGS) entry which is preliminary data.</text>
</comment>
<proteinExistence type="predicted"/>